<reference evidence="9 10" key="1">
    <citation type="submission" date="2017-10" db="EMBL/GenBank/DDBJ databases">
        <title>The draft genome sequence of Williamsia sp. BULT 1.1 isolated from the semi-arid grassland soils from South Africa.</title>
        <authorList>
            <person name="Kabwe M.H."/>
            <person name="Govender N."/>
            <person name="Mutseka Lunga P."/>
            <person name="Vikram S."/>
            <person name="Makhalanyane T.P."/>
        </authorList>
    </citation>
    <scope>NUCLEOTIDE SEQUENCE [LARGE SCALE GENOMIC DNA]</scope>
    <source>
        <strain evidence="9 10">BULT 1.1</strain>
    </source>
</reference>
<evidence type="ECO:0000313" key="9">
    <source>
        <dbReference type="EMBL" id="PHV64529.1"/>
    </source>
</evidence>
<comment type="caution">
    <text evidence="9">The sequence shown here is derived from an EMBL/GenBank/DDBJ whole genome shotgun (WGS) entry which is preliminary data.</text>
</comment>
<dbReference type="InterPro" id="IPR036380">
    <property type="entry name" value="Isochorismatase-like_sf"/>
</dbReference>
<evidence type="ECO:0000256" key="4">
    <source>
        <dbReference type="ARBA" id="ARBA00022801"/>
    </source>
</evidence>
<evidence type="ECO:0000256" key="7">
    <source>
        <dbReference type="ARBA" id="ARBA00043224"/>
    </source>
</evidence>
<dbReference type="GO" id="GO:0008936">
    <property type="term" value="F:nicotinamidase activity"/>
    <property type="evidence" value="ECO:0007669"/>
    <property type="project" value="UniProtKB-EC"/>
</dbReference>
<evidence type="ECO:0000256" key="6">
    <source>
        <dbReference type="ARBA" id="ARBA00039017"/>
    </source>
</evidence>
<comment type="pathway">
    <text evidence="5">Cofactor biosynthesis; nicotinate biosynthesis; nicotinate from nicotinamide: step 1/1.</text>
</comment>
<dbReference type="InterPro" id="IPR000868">
    <property type="entry name" value="Isochorismatase-like_dom"/>
</dbReference>
<sequence length="215" mass="22480">MGIPPSRPDSSHREGNDVSEPIRTALLIVDVQNDFCEGGSLAVKGGGAVAAAVTAYISRDHGYHAIVATRDHHIDPGDHFSDNPDFVDSWPPHCVKGTPGVDFHPSLATDTLDAVFSKGEYSAAYSGFEGFDDSGAGLADWLRDKQINAVDIVGLTTDHCVVATALDAQASGFTTRVLLRYTAGVSPDTTKTAIARMTEAGIGVITGVSAADRPA</sequence>
<evidence type="ECO:0000256" key="5">
    <source>
        <dbReference type="ARBA" id="ARBA00037900"/>
    </source>
</evidence>
<comment type="similarity">
    <text evidence="1">Belongs to the isochorismatase family.</text>
</comment>
<evidence type="ECO:0000256" key="1">
    <source>
        <dbReference type="ARBA" id="ARBA00006336"/>
    </source>
</evidence>
<dbReference type="Proteomes" id="UP000225108">
    <property type="component" value="Unassembled WGS sequence"/>
</dbReference>
<keyword evidence="3" id="KW-0479">Metal-binding</keyword>
<proteinExistence type="inferred from homology"/>
<dbReference type="EC" id="3.5.1.19" evidence="6"/>
<dbReference type="AlphaFoldDB" id="A0A2G3PFE9"/>
<keyword evidence="4" id="KW-0378">Hydrolase</keyword>
<dbReference type="EMBL" id="PEBD01000012">
    <property type="protein sequence ID" value="PHV64529.1"/>
    <property type="molecule type" value="Genomic_DNA"/>
</dbReference>
<evidence type="ECO:0000256" key="2">
    <source>
        <dbReference type="ARBA" id="ARBA00022642"/>
    </source>
</evidence>
<accession>A0A2G3PFE9</accession>
<keyword evidence="2" id="KW-0662">Pyridine nucleotide biosynthesis</keyword>
<dbReference type="InterPro" id="IPR052347">
    <property type="entry name" value="Isochorismatase_Nicotinamidase"/>
</dbReference>
<dbReference type="SUPFAM" id="SSF52499">
    <property type="entry name" value="Isochorismatase-like hydrolases"/>
    <property type="match status" value="1"/>
</dbReference>
<protein>
    <recommendedName>
        <fullName evidence="6">nicotinamidase</fullName>
        <ecNumber evidence="6">3.5.1.19</ecNumber>
    </recommendedName>
    <alternativeName>
        <fullName evidence="7">Nicotinamide deamidase</fullName>
    </alternativeName>
</protein>
<name>A0A2G3PFE9_WILMA</name>
<dbReference type="Pfam" id="PF00857">
    <property type="entry name" value="Isochorismatase"/>
    <property type="match status" value="1"/>
</dbReference>
<evidence type="ECO:0000313" key="10">
    <source>
        <dbReference type="Proteomes" id="UP000225108"/>
    </source>
</evidence>
<feature type="domain" description="Isochorismatase-like" evidence="8">
    <location>
        <begin position="24"/>
        <end position="206"/>
    </location>
</feature>
<dbReference type="GO" id="GO:0046872">
    <property type="term" value="F:metal ion binding"/>
    <property type="evidence" value="ECO:0007669"/>
    <property type="project" value="UniProtKB-KW"/>
</dbReference>
<gene>
    <name evidence="9" type="ORF">CSW57_22160</name>
</gene>
<dbReference type="Gene3D" id="3.40.50.850">
    <property type="entry name" value="Isochorismatase-like"/>
    <property type="match status" value="1"/>
</dbReference>
<evidence type="ECO:0000259" key="8">
    <source>
        <dbReference type="Pfam" id="PF00857"/>
    </source>
</evidence>
<dbReference type="PANTHER" id="PTHR11080:SF2">
    <property type="entry name" value="LD05707P"/>
    <property type="match status" value="1"/>
</dbReference>
<dbReference type="GO" id="GO:0019363">
    <property type="term" value="P:pyridine nucleotide biosynthetic process"/>
    <property type="evidence" value="ECO:0007669"/>
    <property type="project" value="UniProtKB-KW"/>
</dbReference>
<evidence type="ECO:0000256" key="3">
    <source>
        <dbReference type="ARBA" id="ARBA00022723"/>
    </source>
</evidence>
<dbReference type="PANTHER" id="PTHR11080">
    <property type="entry name" value="PYRAZINAMIDASE/NICOTINAMIDASE"/>
    <property type="match status" value="1"/>
</dbReference>
<organism evidence="9 10">
    <name type="scientific">Williamsia marianensis</name>
    <dbReference type="NCBI Taxonomy" id="85044"/>
    <lineage>
        <taxon>Bacteria</taxon>
        <taxon>Bacillati</taxon>
        <taxon>Actinomycetota</taxon>
        <taxon>Actinomycetes</taxon>
        <taxon>Mycobacteriales</taxon>
        <taxon>Nocardiaceae</taxon>
        <taxon>Williamsia</taxon>
    </lineage>
</organism>